<protein>
    <submittedName>
        <fullName evidence="1">Uncharacterized protein</fullName>
    </submittedName>
</protein>
<evidence type="ECO:0000313" key="1">
    <source>
        <dbReference type="EMBL" id="RAH43312.1"/>
    </source>
</evidence>
<keyword evidence="2" id="KW-1185">Reference proteome</keyword>
<reference evidence="1" key="1">
    <citation type="submission" date="2018-02" db="EMBL/GenBank/DDBJ databases">
        <title>The genomes of Aspergillus section Nigri reveals drivers in fungal speciation.</title>
        <authorList>
            <consortium name="DOE Joint Genome Institute"/>
            <person name="Vesth T.C."/>
            <person name="Nybo J."/>
            <person name="Theobald S."/>
            <person name="Brandl J."/>
            <person name="Frisvad J.C."/>
            <person name="Nielsen K.F."/>
            <person name="Lyhne E.K."/>
            <person name="Kogle M.E."/>
            <person name="Kuo A."/>
            <person name="Riley R."/>
            <person name="Clum A."/>
            <person name="Nolan M."/>
            <person name="Lipzen A."/>
            <person name="Salamov A."/>
            <person name="Henrissat B."/>
            <person name="Wiebenga A."/>
            <person name="De vries R.P."/>
            <person name="Grigoriev I.V."/>
            <person name="Mortensen U.H."/>
            <person name="Andersen M.R."/>
            <person name="Baker S.E."/>
        </authorList>
    </citation>
    <scope>NUCLEOTIDE SEQUENCE</scope>
    <source>
        <strain evidence="1">CBS 621.78</strain>
    </source>
</reference>
<evidence type="ECO:0000313" key="2">
    <source>
        <dbReference type="Proteomes" id="UP000249057"/>
    </source>
</evidence>
<proteinExistence type="predicted"/>
<organism evidence="1 2">
    <name type="scientific">Aspergillus brunneoviolaceus CBS 621.78</name>
    <dbReference type="NCBI Taxonomy" id="1450534"/>
    <lineage>
        <taxon>Eukaryota</taxon>
        <taxon>Fungi</taxon>
        <taxon>Dikarya</taxon>
        <taxon>Ascomycota</taxon>
        <taxon>Pezizomycotina</taxon>
        <taxon>Eurotiomycetes</taxon>
        <taxon>Eurotiomycetidae</taxon>
        <taxon>Eurotiales</taxon>
        <taxon>Aspergillaceae</taxon>
        <taxon>Aspergillus</taxon>
        <taxon>Aspergillus subgen. Circumdati</taxon>
    </lineage>
</organism>
<accession>A0ACD1G297</accession>
<name>A0ACD1G297_9EURO</name>
<dbReference type="Proteomes" id="UP000249057">
    <property type="component" value="Unassembled WGS sequence"/>
</dbReference>
<gene>
    <name evidence="1" type="ORF">BO95DRAFT_213684</name>
</gene>
<dbReference type="EMBL" id="KZ825364">
    <property type="protein sequence ID" value="RAH43312.1"/>
    <property type="molecule type" value="Genomic_DNA"/>
</dbReference>
<sequence length="77" mass="8518">MRDIDETYISEFNLTKFTQSTDNLSTDFIGNVKLGQAHVRRPEEGVPWSHGDGGSCLQQYLSTARAKCAVALLSENV</sequence>